<sequence>MEATLAAALFDPEHLTAEGASYGGLVGEGRECGRTQPSESPDQLSLNFCLNSVVPLTEVLVTGNPFVRHAHRAFYDGGFRTQTLDADFRMRRFDVGELCLQMMRPVVDKIVARGLQMPTRVTVYIDDLA</sequence>
<keyword evidence="2" id="KW-1185">Reference proteome</keyword>
<dbReference type="EMBL" id="JANPWB010000007">
    <property type="protein sequence ID" value="KAJ1172528.1"/>
    <property type="molecule type" value="Genomic_DNA"/>
</dbReference>
<evidence type="ECO:0000313" key="1">
    <source>
        <dbReference type="EMBL" id="KAJ1172528.1"/>
    </source>
</evidence>
<protein>
    <submittedName>
        <fullName evidence="1">Uncharacterized protein</fullName>
    </submittedName>
</protein>
<evidence type="ECO:0000313" key="2">
    <source>
        <dbReference type="Proteomes" id="UP001066276"/>
    </source>
</evidence>
<gene>
    <name evidence="1" type="ORF">NDU88_004374</name>
</gene>
<reference evidence="1" key="1">
    <citation type="journal article" date="2022" name="bioRxiv">
        <title>Sequencing and chromosome-scale assembly of the giantPleurodeles waltlgenome.</title>
        <authorList>
            <person name="Brown T."/>
            <person name="Elewa A."/>
            <person name="Iarovenko S."/>
            <person name="Subramanian E."/>
            <person name="Araus A.J."/>
            <person name="Petzold A."/>
            <person name="Susuki M."/>
            <person name="Suzuki K.-i.T."/>
            <person name="Hayashi T."/>
            <person name="Toyoda A."/>
            <person name="Oliveira C."/>
            <person name="Osipova E."/>
            <person name="Leigh N.D."/>
            <person name="Simon A."/>
            <person name="Yun M.H."/>
        </authorList>
    </citation>
    <scope>NUCLEOTIDE SEQUENCE</scope>
    <source>
        <strain evidence="1">20211129_DDA</strain>
        <tissue evidence="1">Liver</tissue>
    </source>
</reference>
<comment type="caution">
    <text evidence="1">The sequence shown here is derived from an EMBL/GenBank/DDBJ whole genome shotgun (WGS) entry which is preliminary data.</text>
</comment>
<accession>A0AAV7T7Y1</accession>
<dbReference type="Proteomes" id="UP001066276">
    <property type="component" value="Chromosome 4_1"/>
</dbReference>
<organism evidence="1 2">
    <name type="scientific">Pleurodeles waltl</name>
    <name type="common">Iberian ribbed newt</name>
    <dbReference type="NCBI Taxonomy" id="8319"/>
    <lineage>
        <taxon>Eukaryota</taxon>
        <taxon>Metazoa</taxon>
        <taxon>Chordata</taxon>
        <taxon>Craniata</taxon>
        <taxon>Vertebrata</taxon>
        <taxon>Euteleostomi</taxon>
        <taxon>Amphibia</taxon>
        <taxon>Batrachia</taxon>
        <taxon>Caudata</taxon>
        <taxon>Salamandroidea</taxon>
        <taxon>Salamandridae</taxon>
        <taxon>Pleurodelinae</taxon>
        <taxon>Pleurodeles</taxon>
    </lineage>
</organism>
<dbReference type="AlphaFoldDB" id="A0AAV7T7Y1"/>
<proteinExistence type="predicted"/>
<name>A0AAV7T7Y1_PLEWA</name>